<dbReference type="EMBL" id="FNPG01000038">
    <property type="protein sequence ID" value="SDY79313.1"/>
    <property type="molecule type" value="Genomic_DNA"/>
</dbReference>
<feature type="transmembrane region" description="Helical" evidence="1">
    <location>
        <begin position="99"/>
        <end position="130"/>
    </location>
</feature>
<evidence type="ECO:0000313" key="3">
    <source>
        <dbReference type="Proteomes" id="UP000183918"/>
    </source>
</evidence>
<dbReference type="OrthoDB" id="2082740at2"/>
<proteinExistence type="predicted"/>
<feature type="transmembrane region" description="Helical" evidence="1">
    <location>
        <begin position="136"/>
        <end position="161"/>
    </location>
</feature>
<dbReference type="Proteomes" id="UP000183918">
    <property type="component" value="Unassembled WGS sequence"/>
</dbReference>
<evidence type="ECO:0000256" key="1">
    <source>
        <dbReference type="SAM" id="Phobius"/>
    </source>
</evidence>
<dbReference type="RefSeq" id="WP_074719186.1">
    <property type="nucleotide sequence ID" value="NZ_FNPG01000038.1"/>
</dbReference>
<keyword evidence="3" id="KW-1185">Reference proteome</keyword>
<dbReference type="AlphaFoldDB" id="A0A1H3MS09"/>
<evidence type="ECO:0000313" key="2">
    <source>
        <dbReference type="EMBL" id="SDY79313.1"/>
    </source>
</evidence>
<dbReference type="STRING" id="1122142.SAMN02910414_02391"/>
<sequence>MREIKAIMWKELMQIQSRQKSVIVNSVCNLILIGMIGMMRLLSLRSSGQDTKGMVTNIVIYVSIMCSYMALLTLLRFWQEKSNKTIETLISMPIGVEAIVLAKTLIPVLLACVIGFIDTSVMFLSVWILYGNIKISLIYVIGVQIMFTILVGVPYSIINAYAMWCMDLTYSKMVQGGSSFAYIAVLGTMFINNNSDLFYLPRVIAIVSGVLMAIALVMLIKFDKEKIVLRFLD</sequence>
<name>A0A1H3MS09_9FIRM</name>
<feature type="transmembrane region" description="Helical" evidence="1">
    <location>
        <begin position="54"/>
        <end position="78"/>
    </location>
</feature>
<organism evidence="2 3">
    <name type="scientific">Lachnobacterium bovis DSM 14045</name>
    <dbReference type="NCBI Taxonomy" id="1122142"/>
    <lineage>
        <taxon>Bacteria</taxon>
        <taxon>Bacillati</taxon>
        <taxon>Bacillota</taxon>
        <taxon>Clostridia</taxon>
        <taxon>Lachnospirales</taxon>
        <taxon>Lachnospiraceae</taxon>
        <taxon>Lachnobacterium</taxon>
    </lineage>
</organism>
<keyword evidence="1" id="KW-1133">Transmembrane helix</keyword>
<feature type="transmembrane region" description="Helical" evidence="1">
    <location>
        <begin position="197"/>
        <end position="220"/>
    </location>
</feature>
<feature type="transmembrane region" description="Helical" evidence="1">
    <location>
        <begin position="173"/>
        <end position="191"/>
    </location>
</feature>
<keyword evidence="1" id="KW-0812">Transmembrane</keyword>
<protein>
    <recommendedName>
        <fullName evidence="4">ABC-2 family transporter protein</fullName>
    </recommendedName>
</protein>
<accession>A0A1H3MS09</accession>
<keyword evidence="1" id="KW-0472">Membrane</keyword>
<reference evidence="2 3" key="1">
    <citation type="submission" date="2016-10" db="EMBL/GenBank/DDBJ databases">
        <authorList>
            <person name="de Groot N.N."/>
        </authorList>
    </citation>
    <scope>NUCLEOTIDE SEQUENCE [LARGE SCALE GENOMIC DNA]</scope>
    <source>
        <strain evidence="2 3">DSM 14045</strain>
    </source>
</reference>
<gene>
    <name evidence="2" type="ORF">SAMN02910414_02391</name>
</gene>
<evidence type="ECO:0008006" key="4">
    <source>
        <dbReference type="Google" id="ProtNLM"/>
    </source>
</evidence>
<feature type="transmembrane region" description="Helical" evidence="1">
    <location>
        <begin position="21"/>
        <end position="42"/>
    </location>
</feature>